<keyword evidence="2" id="KW-0472">Membrane</keyword>
<evidence type="ECO:0000256" key="1">
    <source>
        <dbReference type="SAM" id="MobiDB-lite"/>
    </source>
</evidence>
<evidence type="ECO:0000256" key="2">
    <source>
        <dbReference type="SAM" id="Phobius"/>
    </source>
</evidence>
<dbReference type="PANTHER" id="PTHR30590">
    <property type="entry name" value="INNER MEMBRANE PROTEIN"/>
    <property type="match status" value="1"/>
</dbReference>
<feature type="transmembrane region" description="Helical" evidence="2">
    <location>
        <begin position="178"/>
        <end position="195"/>
    </location>
</feature>
<dbReference type="Pfam" id="PF04235">
    <property type="entry name" value="DUF418"/>
    <property type="match status" value="1"/>
</dbReference>
<keyword evidence="2" id="KW-1133">Transmembrane helix</keyword>
<accession>A0ABQ3MLL0</accession>
<keyword evidence="5" id="KW-1185">Reference proteome</keyword>
<feature type="transmembrane region" description="Helical" evidence="2">
    <location>
        <begin position="207"/>
        <end position="224"/>
    </location>
</feature>
<sequence>MKRIHELDALRGFALAGITFMNILQMTGMPQPTGRNADHLDSFLFQIAFDQRFAPTFAVLFGMSFALFLRGSASTHPRPRLLLARRLVALTLLGLAHALLQPGEVLRFYGVFGLLFLVAASFLARRWVLSLGVVALVVPVVLASLNVFLLGPFPIPGLLLLGMAAVQYDVLGRMNRPAVVLALLVLAVPAAIWQFHGGAGLAGVSRAQLTGLVFAPLFAMLFLLRPWRFFEPMGKMALTNYLLATLLVLAVSGVVSSYLTLVLCGLGIGVVQAVLSHFWMRRFRYGPAEWAWRCVTWWRIIPFGTAPSTGSPSRTPASPEVPPSSGAARPR</sequence>
<feature type="transmembrane region" description="Helical" evidence="2">
    <location>
        <begin position="81"/>
        <end position="100"/>
    </location>
</feature>
<keyword evidence="2" id="KW-0812">Transmembrane</keyword>
<dbReference type="InterPro" id="IPR052529">
    <property type="entry name" value="Bact_Transport_Assoc"/>
</dbReference>
<feature type="region of interest" description="Disordered" evidence="1">
    <location>
        <begin position="307"/>
        <end position="331"/>
    </location>
</feature>
<organism evidence="4 5">
    <name type="scientific">Lentzea cavernae</name>
    <dbReference type="NCBI Taxonomy" id="2020703"/>
    <lineage>
        <taxon>Bacteria</taxon>
        <taxon>Bacillati</taxon>
        <taxon>Actinomycetota</taxon>
        <taxon>Actinomycetes</taxon>
        <taxon>Pseudonocardiales</taxon>
        <taxon>Pseudonocardiaceae</taxon>
        <taxon>Lentzea</taxon>
    </lineage>
</organism>
<feature type="transmembrane region" description="Helical" evidence="2">
    <location>
        <begin position="236"/>
        <end position="254"/>
    </location>
</feature>
<dbReference type="Proteomes" id="UP000605568">
    <property type="component" value="Unassembled WGS sequence"/>
</dbReference>
<dbReference type="RefSeq" id="WP_191301997.1">
    <property type="nucleotide sequence ID" value="NZ_BNAR01000008.1"/>
</dbReference>
<dbReference type="EMBL" id="BNAR01000008">
    <property type="protein sequence ID" value="GHH47919.1"/>
    <property type="molecule type" value="Genomic_DNA"/>
</dbReference>
<feature type="compositionally biased region" description="Polar residues" evidence="1">
    <location>
        <begin position="307"/>
        <end position="316"/>
    </location>
</feature>
<feature type="transmembrane region" description="Helical" evidence="2">
    <location>
        <begin position="260"/>
        <end position="280"/>
    </location>
</feature>
<dbReference type="InterPro" id="IPR007349">
    <property type="entry name" value="DUF418"/>
</dbReference>
<evidence type="ECO:0000259" key="3">
    <source>
        <dbReference type="Pfam" id="PF04235"/>
    </source>
</evidence>
<feature type="transmembrane region" description="Helical" evidence="2">
    <location>
        <begin position="131"/>
        <end position="149"/>
    </location>
</feature>
<feature type="transmembrane region" description="Helical" evidence="2">
    <location>
        <begin position="106"/>
        <end position="124"/>
    </location>
</feature>
<protein>
    <recommendedName>
        <fullName evidence="3">DUF418 domain-containing protein</fullName>
    </recommendedName>
</protein>
<feature type="transmembrane region" description="Helical" evidence="2">
    <location>
        <begin position="155"/>
        <end position="171"/>
    </location>
</feature>
<feature type="domain" description="DUF418" evidence="3">
    <location>
        <begin position="189"/>
        <end position="299"/>
    </location>
</feature>
<comment type="caution">
    <text evidence="4">The sequence shown here is derived from an EMBL/GenBank/DDBJ whole genome shotgun (WGS) entry which is preliminary data.</text>
</comment>
<feature type="transmembrane region" description="Helical" evidence="2">
    <location>
        <begin position="52"/>
        <end position="69"/>
    </location>
</feature>
<reference evidence="5" key="1">
    <citation type="journal article" date="2019" name="Int. J. Syst. Evol. Microbiol.">
        <title>The Global Catalogue of Microorganisms (GCM) 10K type strain sequencing project: providing services to taxonomists for standard genome sequencing and annotation.</title>
        <authorList>
            <consortium name="The Broad Institute Genomics Platform"/>
            <consortium name="The Broad Institute Genome Sequencing Center for Infectious Disease"/>
            <person name="Wu L."/>
            <person name="Ma J."/>
        </authorList>
    </citation>
    <scope>NUCLEOTIDE SEQUENCE [LARGE SCALE GENOMIC DNA]</scope>
    <source>
        <strain evidence="5">CGMCC 4.7367</strain>
    </source>
</reference>
<proteinExistence type="predicted"/>
<evidence type="ECO:0000313" key="5">
    <source>
        <dbReference type="Proteomes" id="UP000605568"/>
    </source>
</evidence>
<gene>
    <name evidence="4" type="ORF">GCM10017774_52950</name>
</gene>
<name>A0ABQ3MLL0_9PSEU</name>
<evidence type="ECO:0000313" key="4">
    <source>
        <dbReference type="EMBL" id="GHH47919.1"/>
    </source>
</evidence>
<feature type="transmembrane region" description="Helical" evidence="2">
    <location>
        <begin position="12"/>
        <end position="32"/>
    </location>
</feature>
<dbReference type="PANTHER" id="PTHR30590:SF3">
    <property type="entry name" value="HYPOTHETICAL MEMBRANE SPANNING PROTEIN"/>
    <property type="match status" value="1"/>
</dbReference>